<dbReference type="OrthoDB" id="420076at2759"/>
<keyword evidence="8" id="KW-1185">Reference proteome</keyword>
<evidence type="ECO:0000256" key="4">
    <source>
        <dbReference type="ARBA" id="ARBA00047761"/>
    </source>
</evidence>
<dbReference type="CDD" id="cd00143">
    <property type="entry name" value="PP2Cc"/>
    <property type="match status" value="1"/>
</dbReference>
<name>A0A8T0SBG6_PANVG</name>
<comment type="catalytic activity">
    <reaction evidence="5">
        <text>O-phospho-L-threonyl-[protein] + H2O = L-threonyl-[protein] + phosphate</text>
        <dbReference type="Rhea" id="RHEA:47004"/>
        <dbReference type="Rhea" id="RHEA-COMP:11060"/>
        <dbReference type="Rhea" id="RHEA-COMP:11605"/>
        <dbReference type="ChEBI" id="CHEBI:15377"/>
        <dbReference type="ChEBI" id="CHEBI:30013"/>
        <dbReference type="ChEBI" id="CHEBI:43474"/>
        <dbReference type="ChEBI" id="CHEBI:61977"/>
        <dbReference type="EC" id="3.1.3.16"/>
    </reaction>
</comment>
<dbReference type="PROSITE" id="PS51746">
    <property type="entry name" value="PPM_2"/>
    <property type="match status" value="1"/>
</dbReference>
<protein>
    <recommendedName>
        <fullName evidence="1">protein-serine/threonine phosphatase</fullName>
        <ecNumber evidence="1">3.1.3.16</ecNumber>
    </recommendedName>
</protein>
<dbReference type="PANTHER" id="PTHR47992">
    <property type="entry name" value="PROTEIN PHOSPHATASE"/>
    <property type="match status" value="1"/>
</dbReference>
<accession>A0A8T0SBG6</accession>
<dbReference type="InterPro" id="IPR001932">
    <property type="entry name" value="PPM-type_phosphatase-like_dom"/>
</dbReference>
<dbReference type="EMBL" id="CM029045">
    <property type="protein sequence ID" value="KAG2594834.1"/>
    <property type="molecule type" value="Genomic_DNA"/>
</dbReference>
<evidence type="ECO:0000256" key="2">
    <source>
        <dbReference type="ARBA" id="ARBA00022801"/>
    </source>
</evidence>
<dbReference type="Proteomes" id="UP000823388">
    <property type="component" value="Chromosome 5K"/>
</dbReference>
<keyword evidence="3" id="KW-0904">Protein phosphatase</keyword>
<evidence type="ECO:0000256" key="3">
    <source>
        <dbReference type="ARBA" id="ARBA00022912"/>
    </source>
</evidence>
<evidence type="ECO:0000313" key="8">
    <source>
        <dbReference type="Proteomes" id="UP000823388"/>
    </source>
</evidence>
<organism evidence="7 8">
    <name type="scientific">Panicum virgatum</name>
    <name type="common">Blackwell switchgrass</name>
    <dbReference type="NCBI Taxonomy" id="38727"/>
    <lineage>
        <taxon>Eukaryota</taxon>
        <taxon>Viridiplantae</taxon>
        <taxon>Streptophyta</taxon>
        <taxon>Embryophyta</taxon>
        <taxon>Tracheophyta</taxon>
        <taxon>Spermatophyta</taxon>
        <taxon>Magnoliopsida</taxon>
        <taxon>Liliopsida</taxon>
        <taxon>Poales</taxon>
        <taxon>Poaceae</taxon>
        <taxon>PACMAD clade</taxon>
        <taxon>Panicoideae</taxon>
        <taxon>Panicodae</taxon>
        <taxon>Paniceae</taxon>
        <taxon>Panicinae</taxon>
        <taxon>Panicum</taxon>
        <taxon>Panicum sect. Hiantes</taxon>
    </lineage>
</organism>
<dbReference type="SMART" id="SM00332">
    <property type="entry name" value="PP2Cc"/>
    <property type="match status" value="1"/>
</dbReference>
<feature type="domain" description="PPM-type phosphatase" evidence="6">
    <location>
        <begin position="28"/>
        <end position="305"/>
    </location>
</feature>
<evidence type="ECO:0000313" key="7">
    <source>
        <dbReference type="EMBL" id="KAG2594834.1"/>
    </source>
</evidence>
<keyword evidence="2" id="KW-0378">Hydrolase</keyword>
<reference evidence="7" key="1">
    <citation type="submission" date="2020-05" db="EMBL/GenBank/DDBJ databases">
        <title>WGS assembly of Panicum virgatum.</title>
        <authorList>
            <person name="Lovell J.T."/>
            <person name="Jenkins J."/>
            <person name="Shu S."/>
            <person name="Juenger T.E."/>
            <person name="Schmutz J."/>
        </authorList>
    </citation>
    <scope>NUCLEOTIDE SEQUENCE</scope>
    <source>
        <strain evidence="7">AP13</strain>
    </source>
</reference>
<dbReference type="InterPro" id="IPR036457">
    <property type="entry name" value="PPM-type-like_dom_sf"/>
</dbReference>
<comment type="catalytic activity">
    <reaction evidence="4">
        <text>O-phospho-L-seryl-[protein] + H2O = L-seryl-[protein] + phosphate</text>
        <dbReference type="Rhea" id="RHEA:20629"/>
        <dbReference type="Rhea" id="RHEA-COMP:9863"/>
        <dbReference type="Rhea" id="RHEA-COMP:11604"/>
        <dbReference type="ChEBI" id="CHEBI:15377"/>
        <dbReference type="ChEBI" id="CHEBI:29999"/>
        <dbReference type="ChEBI" id="CHEBI:43474"/>
        <dbReference type="ChEBI" id="CHEBI:83421"/>
        <dbReference type="EC" id="3.1.3.16"/>
    </reaction>
</comment>
<evidence type="ECO:0000259" key="6">
    <source>
        <dbReference type="PROSITE" id="PS51746"/>
    </source>
</evidence>
<dbReference type="GO" id="GO:0004722">
    <property type="term" value="F:protein serine/threonine phosphatase activity"/>
    <property type="evidence" value="ECO:0007669"/>
    <property type="project" value="UniProtKB-EC"/>
</dbReference>
<dbReference type="InterPro" id="IPR015655">
    <property type="entry name" value="PP2C"/>
</dbReference>
<dbReference type="Pfam" id="PF00481">
    <property type="entry name" value="PP2C"/>
    <property type="match status" value="1"/>
</dbReference>
<dbReference type="Gene3D" id="3.60.40.10">
    <property type="entry name" value="PPM-type phosphatase domain"/>
    <property type="match status" value="1"/>
</dbReference>
<gene>
    <name evidence="7" type="ORF">PVAP13_5KG030400</name>
</gene>
<proteinExistence type="predicted"/>
<dbReference type="SUPFAM" id="SSF81606">
    <property type="entry name" value="PP2C-like"/>
    <property type="match status" value="1"/>
</dbReference>
<comment type="caution">
    <text evidence="7">The sequence shown here is derived from an EMBL/GenBank/DDBJ whole genome shotgun (WGS) entry which is preliminary data.</text>
</comment>
<sequence length="318" mass="33944">MSSGSNVPGAAAAEDPLKWGESPELYLSYGMVSLVGRRPELTDAVDAVQSFTVLSPPMGLDYFAVVDGRHLGAAVAERLPSRLGKAIAEQVEGELLSENPRFLGASHDGVVAWWRTAVEEAFRAVREELASGGAQPVCATALVALVMEKYFVIASSDGAKAVLCRGGEHIQLTPDPKSKATKEEENKTTSKLDIVQLTTLTLAPAGSSSVSKPPLPELDVVAVERKDRDEFLILASDGFWGAVSTESACAWVRRRLGEKTSRITVPWEAPPVDAGASPIVLARELAEKAVHAGSQDNISVAIVLFNDFWAQFECASNE</sequence>
<dbReference type="AlphaFoldDB" id="A0A8T0SBG6"/>
<evidence type="ECO:0000256" key="1">
    <source>
        <dbReference type="ARBA" id="ARBA00013081"/>
    </source>
</evidence>
<dbReference type="EC" id="3.1.3.16" evidence="1"/>
<evidence type="ECO:0000256" key="5">
    <source>
        <dbReference type="ARBA" id="ARBA00048336"/>
    </source>
</evidence>